<evidence type="ECO:0000313" key="7">
    <source>
        <dbReference type="EMBL" id="KAL3426471.1"/>
    </source>
</evidence>
<keyword evidence="7" id="KW-0808">Transferase</keyword>
<comment type="subcellular location">
    <subcellularLocation>
        <location evidence="1">Nucleus</location>
    </subcellularLocation>
</comment>
<keyword evidence="4" id="KW-0804">Transcription</keyword>
<dbReference type="Pfam" id="PF04082">
    <property type="entry name" value="Fungal_trans"/>
    <property type="match status" value="1"/>
</dbReference>
<accession>A0ABR4PUB7</accession>
<proteinExistence type="predicted"/>
<reference evidence="7 8" key="1">
    <citation type="submission" date="2024-06" db="EMBL/GenBank/DDBJ databases">
        <title>Complete genome of Phlyctema vagabunda strain 19-DSS-EL-015.</title>
        <authorList>
            <person name="Fiorenzani C."/>
        </authorList>
    </citation>
    <scope>NUCLEOTIDE SEQUENCE [LARGE SCALE GENOMIC DNA]</scope>
    <source>
        <strain evidence="7 8">19-DSS-EL-015</strain>
    </source>
</reference>
<evidence type="ECO:0000259" key="6">
    <source>
        <dbReference type="Pfam" id="PF04082"/>
    </source>
</evidence>
<dbReference type="EMBL" id="JBFCZG010000002">
    <property type="protein sequence ID" value="KAL3426471.1"/>
    <property type="molecule type" value="Genomic_DNA"/>
</dbReference>
<gene>
    <name evidence="7" type="ORF">PVAG01_03262</name>
</gene>
<evidence type="ECO:0000256" key="5">
    <source>
        <dbReference type="ARBA" id="ARBA00023242"/>
    </source>
</evidence>
<sequence>MLGGETSWHNTDPENEMLRDDLQVGGSLIRCFKMAFGKCFDSTTDGHHESVNIAAIRSFSFNQLMRSDRGFSDLIQGILDPSAIGFGLLTRQGLEGSPTSLRAWFNLMLDRAAPVSWLTMHLQSSSPRNPLGQYTNHHVSQLIELWFQHHPLCIILSKTLILHGYRDGTHDQDLLLVILAYALGALDPEQNSEKTKELYHTTICSIWNRTSAQYCLSTIQIMLLLGWHHICKGDVREAYCFITRARTLVSDLHANPNSPGSDPNQWVNGIEVSRVDQEIRQNIYWISMAIELYMTMYMEISFTDPNPTLIEFPCPDASSSSLVALDKASGNVATLNRQTNLMRQLWPLAHITTVVAAIYVLHTKSKAQPSIPPGEDWQANIILKLHVMHHQPPTVKNLYGNIRKVLSDGMTVFKTKKGNDLSGTLVLCAFQIFLLHLQFPKPDCVDERGSLDDKSISEILESIMNFESLFMTYTQSIVSTSIRELDECSLLKVDCATLFVMGLDTCGMALDHLYQRCDTLTERGFLLSRQLDIEFLTGSLIEKCKEEHLRISTAATVTISDVKKRLKRGRTELARLAQTYAGIPIQQHVADGTGSTSWQFPDDYGGQRQFGSECDELAAFLGEDTFLQVPPGHWLMAEHRST</sequence>
<evidence type="ECO:0000256" key="2">
    <source>
        <dbReference type="ARBA" id="ARBA00022723"/>
    </source>
</evidence>
<dbReference type="PANTHER" id="PTHR47338">
    <property type="entry name" value="ZN(II)2CYS6 TRANSCRIPTION FACTOR (EUROFUNG)-RELATED"/>
    <property type="match status" value="1"/>
</dbReference>
<keyword evidence="2" id="KW-0479">Metal-binding</keyword>
<organism evidence="7 8">
    <name type="scientific">Phlyctema vagabunda</name>
    <dbReference type="NCBI Taxonomy" id="108571"/>
    <lineage>
        <taxon>Eukaryota</taxon>
        <taxon>Fungi</taxon>
        <taxon>Dikarya</taxon>
        <taxon>Ascomycota</taxon>
        <taxon>Pezizomycotina</taxon>
        <taxon>Leotiomycetes</taxon>
        <taxon>Helotiales</taxon>
        <taxon>Dermateaceae</taxon>
        <taxon>Phlyctema</taxon>
    </lineage>
</organism>
<feature type="domain" description="Xylanolytic transcriptional activator regulatory" evidence="6">
    <location>
        <begin position="146"/>
        <end position="317"/>
    </location>
</feature>
<keyword evidence="5" id="KW-0539">Nucleus</keyword>
<dbReference type="InterPro" id="IPR007219">
    <property type="entry name" value="XnlR_reg_dom"/>
</dbReference>
<keyword evidence="3" id="KW-0805">Transcription regulation</keyword>
<evidence type="ECO:0000256" key="4">
    <source>
        <dbReference type="ARBA" id="ARBA00023163"/>
    </source>
</evidence>
<dbReference type="PANTHER" id="PTHR47338:SF5">
    <property type="entry name" value="ZN(II)2CYS6 TRANSCRIPTION FACTOR (EUROFUNG)"/>
    <property type="match status" value="1"/>
</dbReference>
<dbReference type="GO" id="GO:0016301">
    <property type="term" value="F:kinase activity"/>
    <property type="evidence" value="ECO:0007669"/>
    <property type="project" value="UniProtKB-KW"/>
</dbReference>
<dbReference type="InterPro" id="IPR050815">
    <property type="entry name" value="TF_fung"/>
</dbReference>
<evidence type="ECO:0000256" key="1">
    <source>
        <dbReference type="ARBA" id="ARBA00004123"/>
    </source>
</evidence>
<evidence type="ECO:0000256" key="3">
    <source>
        <dbReference type="ARBA" id="ARBA00023015"/>
    </source>
</evidence>
<protein>
    <submittedName>
        <fullName evidence="7">Protein kinase subdomain-containing protein</fullName>
    </submittedName>
</protein>
<evidence type="ECO:0000313" key="8">
    <source>
        <dbReference type="Proteomes" id="UP001629113"/>
    </source>
</evidence>
<name>A0ABR4PUB7_9HELO</name>
<keyword evidence="8" id="KW-1185">Reference proteome</keyword>
<dbReference type="Proteomes" id="UP001629113">
    <property type="component" value="Unassembled WGS sequence"/>
</dbReference>
<comment type="caution">
    <text evidence="7">The sequence shown here is derived from an EMBL/GenBank/DDBJ whole genome shotgun (WGS) entry which is preliminary data.</text>
</comment>
<dbReference type="CDD" id="cd12148">
    <property type="entry name" value="fungal_TF_MHR"/>
    <property type="match status" value="1"/>
</dbReference>
<keyword evidence="7" id="KW-0418">Kinase</keyword>